<comment type="caution">
    <text evidence="3">The sequence shown here is derived from an EMBL/GenBank/DDBJ whole genome shotgun (WGS) entry which is preliminary data.</text>
</comment>
<evidence type="ECO:0000259" key="2">
    <source>
        <dbReference type="Pfam" id="PF00990"/>
    </source>
</evidence>
<proteinExistence type="predicted"/>
<dbReference type="InterPro" id="IPR043128">
    <property type="entry name" value="Rev_trsase/Diguanyl_cyclase"/>
</dbReference>
<dbReference type="Pfam" id="PF00990">
    <property type="entry name" value="GGDEF"/>
    <property type="match status" value="1"/>
</dbReference>
<dbReference type="RefSeq" id="WP_053985957.1">
    <property type="nucleotide sequence ID" value="NZ_JAQIFT010000051.1"/>
</dbReference>
<gene>
    <name evidence="3" type="ORF">PBV87_14360</name>
</gene>
<evidence type="ECO:0000256" key="1">
    <source>
        <dbReference type="SAM" id="Phobius"/>
    </source>
</evidence>
<organism evidence="3 4">
    <name type="scientific">Holtiella tumoricola</name>
    <dbReference type="NCBI Taxonomy" id="3018743"/>
    <lineage>
        <taxon>Bacteria</taxon>
        <taxon>Bacillati</taxon>
        <taxon>Bacillota</taxon>
        <taxon>Clostridia</taxon>
        <taxon>Lachnospirales</taxon>
        <taxon>Cellulosilyticaceae</taxon>
        <taxon>Holtiella</taxon>
    </lineage>
</organism>
<dbReference type="AlphaFoldDB" id="A0AA42DQ16"/>
<evidence type="ECO:0000313" key="4">
    <source>
        <dbReference type="Proteomes" id="UP001169242"/>
    </source>
</evidence>
<dbReference type="SUPFAM" id="SSF55073">
    <property type="entry name" value="Nucleotide cyclase"/>
    <property type="match status" value="1"/>
</dbReference>
<keyword evidence="3" id="KW-0808">Transferase</keyword>
<dbReference type="InterPro" id="IPR029787">
    <property type="entry name" value="Nucleotide_cyclase"/>
</dbReference>
<dbReference type="InterPro" id="IPR000160">
    <property type="entry name" value="GGDEF_dom"/>
</dbReference>
<dbReference type="EMBL" id="JAQIFT010000051">
    <property type="protein sequence ID" value="MDA3732673.1"/>
    <property type="molecule type" value="Genomic_DNA"/>
</dbReference>
<keyword evidence="4" id="KW-1185">Reference proteome</keyword>
<keyword evidence="1" id="KW-0812">Transmembrane</keyword>
<keyword evidence="3" id="KW-0548">Nucleotidyltransferase</keyword>
<name>A0AA42DQ16_9FIRM</name>
<feature type="domain" description="GGDEF" evidence="2">
    <location>
        <begin position="130"/>
        <end position="255"/>
    </location>
</feature>
<feature type="transmembrane region" description="Helical" evidence="1">
    <location>
        <begin position="36"/>
        <end position="53"/>
    </location>
</feature>
<dbReference type="NCBIfam" id="TIGR00254">
    <property type="entry name" value="GGDEF"/>
    <property type="match status" value="1"/>
</dbReference>
<keyword evidence="1" id="KW-0472">Membrane</keyword>
<accession>A0AA42DQ16</accession>
<feature type="transmembrane region" description="Helical" evidence="1">
    <location>
        <begin position="90"/>
        <end position="110"/>
    </location>
</feature>
<feature type="transmembrane region" description="Helical" evidence="1">
    <location>
        <begin position="60"/>
        <end position="78"/>
    </location>
</feature>
<protein>
    <submittedName>
        <fullName evidence="3">Diguanylate cyclase</fullName>
        <ecNumber evidence="3">2.7.7.65</ecNumber>
    </submittedName>
</protein>
<dbReference type="Proteomes" id="UP001169242">
    <property type="component" value="Unassembled WGS sequence"/>
</dbReference>
<dbReference type="Gene3D" id="3.30.70.270">
    <property type="match status" value="1"/>
</dbReference>
<sequence>MKITRIKADIYAGISLMIIFTFILLLTTGIQRADFIVYYFMGALCIGSIISYYTGFGVALCLSMIGDFIYGTILLAMIHQSQGVVTFFEASGFIILPAFYLSIGALGQAINNLQKFNKQLNLQKQMLVRIDELTGLKNTSAFLEHLKMYMKLCSRQELPLTVMIVKLRYGKRIKGIIGQKAYDELQKQIGKAIISTLREEDATYSLREEESFASILVMDETYQEVIRERIKQQITELEFDETSPLKGIEIELRIAFKQYHEGIASPLEYIEQVNRELEYDV</sequence>
<dbReference type="GO" id="GO:0052621">
    <property type="term" value="F:diguanylate cyclase activity"/>
    <property type="evidence" value="ECO:0007669"/>
    <property type="project" value="UniProtKB-EC"/>
</dbReference>
<keyword evidence="1" id="KW-1133">Transmembrane helix</keyword>
<dbReference type="EC" id="2.7.7.65" evidence="3"/>
<reference evidence="3" key="1">
    <citation type="journal article" date="2023" name="Int. J. Syst. Evol. Microbiol.">
        <title>&lt;i&gt;Holtiella tumoricola&lt;/i&gt; gen. nov. sp. nov., isolated from a human clinical sample.</title>
        <authorList>
            <person name="Allen-Vercoe E."/>
            <person name="Daigneault M.C."/>
            <person name="Vancuren S.J."/>
            <person name="Cochrane K."/>
            <person name="O'Neal L.L."/>
            <person name="Sankaranarayanan K."/>
            <person name="Lawson P.A."/>
        </authorList>
    </citation>
    <scope>NUCLEOTIDE SEQUENCE</scope>
    <source>
        <strain evidence="3">CC70A</strain>
    </source>
</reference>
<feature type="transmembrane region" description="Helical" evidence="1">
    <location>
        <begin position="12"/>
        <end position="30"/>
    </location>
</feature>
<evidence type="ECO:0000313" key="3">
    <source>
        <dbReference type="EMBL" id="MDA3732673.1"/>
    </source>
</evidence>